<dbReference type="InterPro" id="IPR001806">
    <property type="entry name" value="Small_GTPase"/>
</dbReference>
<comment type="cofactor">
    <cofactor evidence="1">
        <name>Mg(2+)</name>
        <dbReference type="ChEBI" id="CHEBI:18420"/>
    </cofactor>
</comment>
<dbReference type="PROSITE" id="PS51420">
    <property type="entry name" value="RHO"/>
    <property type="match status" value="1"/>
</dbReference>
<dbReference type="Gene3D" id="3.40.50.300">
    <property type="entry name" value="P-loop containing nucleotide triphosphate hydrolases"/>
    <property type="match status" value="1"/>
</dbReference>
<reference evidence="11 12" key="1">
    <citation type="submission" date="2012-10" db="EMBL/GenBank/DDBJ databases">
        <authorList>
            <person name="Zafar N."/>
            <person name="Inman J."/>
            <person name="Hall N."/>
            <person name="Lorenzi H."/>
            <person name="Caler E."/>
        </authorList>
    </citation>
    <scope>NUCLEOTIDE SEQUENCE [LARGE SCALE GENOMIC DNA]</scope>
    <source>
        <strain evidence="11 12">IP1</strain>
    </source>
</reference>
<dbReference type="Pfam" id="PF00071">
    <property type="entry name" value="Ras"/>
    <property type="match status" value="1"/>
</dbReference>
<name>A0A0A1U0A7_ENTIV</name>
<evidence type="ECO:0000256" key="5">
    <source>
        <dbReference type="ARBA" id="ARBA00022723"/>
    </source>
</evidence>
<dbReference type="OrthoDB" id="8830751at2759"/>
<dbReference type="GO" id="GO:0005856">
    <property type="term" value="C:cytoskeleton"/>
    <property type="evidence" value="ECO:0007669"/>
    <property type="project" value="UniProtKB-SubCell"/>
</dbReference>
<evidence type="ECO:0000256" key="2">
    <source>
        <dbReference type="ARBA" id="ARBA00004245"/>
    </source>
</evidence>
<dbReference type="GO" id="GO:0007264">
    <property type="term" value="P:small GTPase-mediated signal transduction"/>
    <property type="evidence" value="ECO:0007669"/>
    <property type="project" value="InterPro"/>
</dbReference>
<keyword evidence="10" id="KW-0206">Cytoskeleton</keyword>
<dbReference type="InterPro" id="IPR027417">
    <property type="entry name" value="P-loop_NTPase"/>
</dbReference>
<dbReference type="RefSeq" id="XP_004254085.1">
    <property type="nucleotide sequence ID" value="XM_004254037.1"/>
</dbReference>
<dbReference type="SMART" id="SM00173">
    <property type="entry name" value="RAS"/>
    <property type="match status" value="1"/>
</dbReference>
<dbReference type="GO" id="GO:0003925">
    <property type="term" value="F:G protein activity"/>
    <property type="evidence" value="ECO:0007669"/>
    <property type="project" value="UniProtKB-EC"/>
</dbReference>
<dbReference type="CDD" id="cd00157">
    <property type="entry name" value="Rho"/>
    <property type="match status" value="1"/>
</dbReference>
<keyword evidence="6" id="KW-0547">Nucleotide-binding</keyword>
<dbReference type="EMBL" id="KB206860">
    <property type="protein sequence ID" value="ELP87314.1"/>
    <property type="molecule type" value="Genomic_DNA"/>
</dbReference>
<evidence type="ECO:0000313" key="12">
    <source>
        <dbReference type="Proteomes" id="UP000014680"/>
    </source>
</evidence>
<evidence type="ECO:0000256" key="4">
    <source>
        <dbReference type="ARBA" id="ARBA00011984"/>
    </source>
</evidence>
<keyword evidence="10" id="KW-0963">Cytoplasm</keyword>
<dbReference type="SMART" id="SM00175">
    <property type="entry name" value="RAB"/>
    <property type="match status" value="1"/>
</dbReference>
<dbReference type="GO" id="GO:0046872">
    <property type="term" value="F:metal ion binding"/>
    <property type="evidence" value="ECO:0007669"/>
    <property type="project" value="UniProtKB-KW"/>
</dbReference>
<dbReference type="GeneID" id="14886211"/>
<evidence type="ECO:0000256" key="6">
    <source>
        <dbReference type="ARBA" id="ARBA00022741"/>
    </source>
</evidence>
<keyword evidence="12" id="KW-1185">Reference proteome</keyword>
<sequence length="205" mass="22876">MTQLKLVACGDGAIGKTSMLVCYAKNEFPEDYVPTVFDNYSASVMIKTVEIKVQFWDTAGQEEYESIRPLSYPSTDIFLLCFSVVQPVSLTNVAEKWFPEVKKHCPSSKIAIVGLKIDLRESTEQVELLRSKGQQPVVIKDVEEFVKEKQIQCNGIFECSAKTKVGLKETIESAVKLCVPEEMLNPSAPVSTKTIAPKKKKCVLF</sequence>
<keyword evidence="8" id="KW-0460">Magnesium</keyword>
<dbReference type="SMART" id="SM00174">
    <property type="entry name" value="RHO"/>
    <property type="match status" value="1"/>
</dbReference>
<gene>
    <name evidence="11" type="ORF">EIN_095710</name>
</gene>
<dbReference type="AlphaFoldDB" id="A0A0A1U0A7"/>
<dbReference type="PROSITE" id="PS51419">
    <property type="entry name" value="RAB"/>
    <property type="match status" value="1"/>
</dbReference>
<keyword evidence="9" id="KW-0342">GTP-binding</keyword>
<dbReference type="Proteomes" id="UP000014680">
    <property type="component" value="Unassembled WGS sequence"/>
</dbReference>
<dbReference type="GO" id="GO:0005525">
    <property type="term" value="F:GTP binding"/>
    <property type="evidence" value="ECO:0007669"/>
    <property type="project" value="UniProtKB-KW"/>
</dbReference>
<evidence type="ECO:0000313" key="11">
    <source>
        <dbReference type="EMBL" id="ELP87314.1"/>
    </source>
</evidence>
<keyword evidence="7" id="KW-0378">Hydrolase</keyword>
<dbReference type="InterPro" id="IPR003578">
    <property type="entry name" value="Small_GTPase_Rho"/>
</dbReference>
<dbReference type="PRINTS" id="PR00449">
    <property type="entry name" value="RASTRNSFRMNG"/>
</dbReference>
<keyword evidence="5" id="KW-0479">Metal-binding</keyword>
<organism evidence="11 12">
    <name type="scientific">Entamoeba invadens IP1</name>
    <dbReference type="NCBI Taxonomy" id="370355"/>
    <lineage>
        <taxon>Eukaryota</taxon>
        <taxon>Amoebozoa</taxon>
        <taxon>Evosea</taxon>
        <taxon>Archamoebae</taxon>
        <taxon>Mastigamoebida</taxon>
        <taxon>Entamoebidae</taxon>
        <taxon>Entamoeba</taxon>
    </lineage>
</organism>
<dbReference type="InterPro" id="IPR005225">
    <property type="entry name" value="Small_GTP-bd"/>
</dbReference>
<evidence type="ECO:0000256" key="3">
    <source>
        <dbReference type="ARBA" id="ARBA00010142"/>
    </source>
</evidence>
<dbReference type="EC" id="3.6.5.2" evidence="4"/>
<dbReference type="VEuPathDB" id="AmoebaDB:EIN_095710"/>
<dbReference type="KEGG" id="eiv:EIN_095710"/>
<dbReference type="NCBIfam" id="TIGR00231">
    <property type="entry name" value="small_GTP"/>
    <property type="match status" value="1"/>
</dbReference>
<proteinExistence type="inferred from homology"/>
<evidence type="ECO:0000256" key="7">
    <source>
        <dbReference type="ARBA" id="ARBA00022801"/>
    </source>
</evidence>
<dbReference type="SUPFAM" id="SSF52540">
    <property type="entry name" value="P-loop containing nucleoside triphosphate hydrolases"/>
    <property type="match status" value="1"/>
</dbReference>
<evidence type="ECO:0000256" key="8">
    <source>
        <dbReference type="ARBA" id="ARBA00022842"/>
    </source>
</evidence>
<accession>A0A0A1U0A7</accession>
<dbReference type="PANTHER" id="PTHR24072">
    <property type="entry name" value="RHO FAMILY GTPASE"/>
    <property type="match status" value="1"/>
</dbReference>
<dbReference type="FunFam" id="3.40.50.300:FF:001179">
    <property type="entry name" value="Rho family GTPase"/>
    <property type="match status" value="1"/>
</dbReference>
<comment type="similarity">
    <text evidence="3">Belongs to the small GTPase superfamily. Rho family.</text>
</comment>
<comment type="subcellular location">
    <subcellularLocation>
        <location evidence="2">Cytoplasm</location>
        <location evidence="2">Cytoskeleton</location>
    </subcellularLocation>
</comment>
<dbReference type="PROSITE" id="PS51421">
    <property type="entry name" value="RAS"/>
    <property type="match status" value="1"/>
</dbReference>
<protein>
    <recommendedName>
        <fullName evidence="4">small monomeric GTPase</fullName>
        <ecNumber evidence="4">3.6.5.2</ecNumber>
    </recommendedName>
</protein>
<dbReference type="OMA" id="WVLEIRR"/>
<evidence type="ECO:0000256" key="10">
    <source>
        <dbReference type="ARBA" id="ARBA00023212"/>
    </source>
</evidence>
<evidence type="ECO:0000256" key="1">
    <source>
        <dbReference type="ARBA" id="ARBA00001946"/>
    </source>
</evidence>
<evidence type="ECO:0000256" key="9">
    <source>
        <dbReference type="ARBA" id="ARBA00023134"/>
    </source>
</evidence>